<accession>A0AA46H0P4</accession>
<feature type="compositionally biased region" description="Acidic residues" evidence="1">
    <location>
        <begin position="45"/>
        <end position="54"/>
    </location>
</feature>
<feature type="signal peptide" evidence="2">
    <location>
        <begin position="1"/>
        <end position="19"/>
    </location>
</feature>
<sequence length="62" mass="6555">MVRMAVVAMMVMVAPVRVAVMVSQGPWVKSDPSSQRVKEVRGDADEAGDVEPDPLEPAGFAG</sequence>
<name>A0AA46H0P4_9MICO</name>
<comment type="caution">
    <text evidence="3">The sequence shown here is derived from an EMBL/GenBank/DDBJ whole genome shotgun (WGS) entry which is preliminary data.</text>
</comment>
<gene>
    <name evidence="3" type="ORF">NCTC7915_01458</name>
</gene>
<protein>
    <submittedName>
        <fullName evidence="3">Uncharacterized protein</fullName>
    </submittedName>
</protein>
<evidence type="ECO:0000313" key="3">
    <source>
        <dbReference type="EMBL" id="STD10836.1"/>
    </source>
</evidence>
<dbReference type="EMBL" id="UFYA01000001">
    <property type="protein sequence ID" value="STD10836.1"/>
    <property type="molecule type" value="Genomic_DNA"/>
</dbReference>
<feature type="region of interest" description="Disordered" evidence="1">
    <location>
        <begin position="28"/>
        <end position="62"/>
    </location>
</feature>
<evidence type="ECO:0000256" key="2">
    <source>
        <dbReference type="SAM" id="SignalP"/>
    </source>
</evidence>
<keyword evidence="2" id="KW-0732">Signal</keyword>
<organism evidence="3 4">
    <name type="scientific">Dermatophilus congolensis</name>
    <dbReference type="NCBI Taxonomy" id="1863"/>
    <lineage>
        <taxon>Bacteria</taxon>
        <taxon>Bacillati</taxon>
        <taxon>Actinomycetota</taxon>
        <taxon>Actinomycetes</taxon>
        <taxon>Micrococcales</taxon>
        <taxon>Dermatophilaceae</taxon>
        <taxon>Dermatophilus</taxon>
    </lineage>
</organism>
<feature type="chain" id="PRO_5041433672" evidence="2">
    <location>
        <begin position="20"/>
        <end position="62"/>
    </location>
</feature>
<reference evidence="3 4" key="1">
    <citation type="submission" date="2018-06" db="EMBL/GenBank/DDBJ databases">
        <authorList>
            <consortium name="Pathogen Informatics"/>
            <person name="Doyle S."/>
        </authorList>
    </citation>
    <scope>NUCLEOTIDE SEQUENCE [LARGE SCALE GENOMIC DNA]</scope>
    <source>
        <strain evidence="3 4">NCTC7915</strain>
    </source>
</reference>
<dbReference type="AlphaFoldDB" id="A0AA46H0P4"/>
<proteinExistence type="predicted"/>
<evidence type="ECO:0000256" key="1">
    <source>
        <dbReference type="SAM" id="MobiDB-lite"/>
    </source>
</evidence>
<evidence type="ECO:0000313" key="4">
    <source>
        <dbReference type="Proteomes" id="UP000254118"/>
    </source>
</evidence>
<dbReference type="Proteomes" id="UP000254118">
    <property type="component" value="Unassembled WGS sequence"/>
</dbReference>